<comment type="subcellular location">
    <subcellularLocation>
        <location evidence="1">Cell membrane</location>
        <topology evidence="1">Multi-pass membrane protein</topology>
    </subcellularLocation>
</comment>
<evidence type="ECO:0000256" key="2">
    <source>
        <dbReference type="ARBA" id="ARBA00022475"/>
    </source>
</evidence>
<evidence type="ECO:0000259" key="8">
    <source>
        <dbReference type="Pfam" id="PF13567"/>
    </source>
</evidence>
<keyword evidence="2" id="KW-1003">Cell membrane</keyword>
<name>A0A1G2DVE5_9BACT</name>
<reference evidence="9 10" key="1">
    <citation type="journal article" date="2016" name="Nat. Commun.">
        <title>Thousands of microbial genomes shed light on interconnected biogeochemical processes in an aquifer system.</title>
        <authorList>
            <person name="Anantharaman K."/>
            <person name="Brown C.T."/>
            <person name="Hug L.A."/>
            <person name="Sharon I."/>
            <person name="Castelle C.J."/>
            <person name="Probst A.J."/>
            <person name="Thomas B.C."/>
            <person name="Singh A."/>
            <person name="Wilkins M.J."/>
            <person name="Karaoz U."/>
            <person name="Brodie E.L."/>
            <person name="Williams K.H."/>
            <person name="Hubbard S.S."/>
            <person name="Banfield J.F."/>
        </authorList>
    </citation>
    <scope>NUCLEOTIDE SEQUENCE [LARGE SCALE GENOMIC DNA]</scope>
</reference>
<evidence type="ECO:0000256" key="4">
    <source>
        <dbReference type="ARBA" id="ARBA00022989"/>
    </source>
</evidence>
<dbReference type="InterPro" id="IPR052159">
    <property type="entry name" value="Competence_DNA_uptake"/>
</dbReference>
<evidence type="ECO:0000313" key="9">
    <source>
        <dbReference type="EMBL" id="OGZ17382.1"/>
    </source>
</evidence>
<dbReference type="AlphaFoldDB" id="A0A1G2DVE5"/>
<dbReference type="Pfam" id="PF03772">
    <property type="entry name" value="Competence"/>
    <property type="match status" value="1"/>
</dbReference>
<evidence type="ECO:0000259" key="7">
    <source>
        <dbReference type="Pfam" id="PF03772"/>
    </source>
</evidence>
<dbReference type="NCBIfam" id="TIGR00360">
    <property type="entry name" value="ComEC_N-term"/>
    <property type="match status" value="1"/>
</dbReference>
<feature type="transmembrane region" description="Helical" evidence="6">
    <location>
        <begin position="244"/>
        <end position="272"/>
    </location>
</feature>
<dbReference type="InterPro" id="IPR025405">
    <property type="entry name" value="DUF4131"/>
</dbReference>
<dbReference type="PANTHER" id="PTHR30619:SF1">
    <property type="entry name" value="RECOMBINATION PROTEIN 2"/>
    <property type="match status" value="1"/>
</dbReference>
<feature type="transmembrane region" description="Helical" evidence="6">
    <location>
        <begin position="397"/>
        <end position="417"/>
    </location>
</feature>
<comment type="caution">
    <text evidence="9">The sequence shown here is derived from an EMBL/GenBank/DDBJ whole genome shotgun (WGS) entry which is preliminary data.</text>
</comment>
<evidence type="ECO:0000256" key="5">
    <source>
        <dbReference type="ARBA" id="ARBA00023136"/>
    </source>
</evidence>
<gene>
    <name evidence="9" type="ORF">A2Z78_01270</name>
</gene>
<evidence type="ECO:0000256" key="6">
    <source>
        <dbReference type="SAM" id="Phobius"/>
    </source>
</evidence>
<feature type="transmembrane region" description="Helical" evidence="6">
    <location>
        <begin position="437"/>
        <end position="454"/>
    </location>
</feature>
<evidence type="ECO:0008006" key="11">
    <source>
        <dbReference type="Google" id="ProtNLM"/>
    </source>
</evidence>
<proteinExistence type="predicted"/>
<feature type="transmembrane region" description="Helical" evidence="6">
    <location>
        <begin position="340"/>
        <end position="361"/>
    </location>
</feature>
<accession>A0A1G2DVE5</accession>
<evidence type="ECO:0000256" key="1">
    <source>
        <dbReference type="ARBA" id="ARBA00004651"/>
    </source>
</evidence>
<dbReference type="InterPro" id="IPR004477">
    <property type="entry name" value="ComEC_N"/>
</dbReference>
<feature type="transmembrane region" description="Helical" evidence="6">
    <location>
        <begin position="18"/>
        <end position="34"/>
    </location>
</feature>
<sequence length="467" mass="53102">MVLILGILLISVFLKQKKLIVVGFCLIFFVAGVWRHQIAELKIINNELSRLNDTKENITLKGIVVAEPDIREKSTKLTIDDLKIKTGTGSLSVDGKILVTIWKYPGYEYGDKLKITGKLETPEQFEDFNYKDYLVKDGIYSVIYFPEIELLDKNFGNPLAEILFSFKNKFQVETQRFLSPPQGGILEALVFGEEGNISQEWKDKLNITGTRHITAVSGMNITIIGFIILSFALSIGLWRHQAFYLSLFILFLYILMIGAPSSAIRAGIMAALLMIAQYFGRLSLASRAVVFAATFMLILNPLLLKLDVGFQLSFLAILGLVYLQPTFFQNLKKIPNPAFFPIRTTLSATLAAQIFTLPILIYNFGRIPLLSPIANVLIVPFLAPFTILFFVFGIGAIIFWLFGFLLSFPTWLCLTYITKIVDFSSKIPFVSLTLENVHWFWLVISYLILGYFVWRIQERQKLKFLNY</sequence>
<dbReference type="STRING" id="1801660.A2Z78_01270"/>
<feature type="transmembrane region" description="Helical" evidence="6">
    <location>
        <begin position="284"/>
        <end position="304"/>
    </location>
</feature>
<protein>
    <recommendedName>
        <fullName evidence="11">ComEC/Rec2-related protein domain-containing protein</fullName>
    </recommendedName>
</protein>
<feature type="domain" description="ComEC/Rec2-related protein" evidence="7">
    <location>
        <begin position="189"/>
        <end position="458"/>
    </location>
</feature>
<feature type="domain" description="DUF4131" evidence="8">
    <location>
        <begin position="3"/>
        <end position="150"/>
    </location>
</feature>
<evidence type="ECO:0000256" key="3">
    <source>
        <dbReference type="ARBA" id="ARBA00022692"/>
    </source>
</evidence>
<dbReference type="EMBL" id="MHLV01000029">
    <property type="protein sequence ID" value="OGZ17382.1"/>
    <property type="molecule type" value="Genomic_DNA"/>
</dbReference>
<keyword evidence="5 6" id="KW-0472">Membrane</keyword>
<feature type="transmembrane region" description="Helical" evidence="6">
    <location>
        <begin position="213"/>
        <end position="238"/>
    </location>
</feature>
<dbReference type="PANTHER" id="PTHR30619">
    <property type="entry name" value="DNA INTERNALIZATION/COMPETENCE PROTEIN COMEC/REC2"/>
    <property type="match status" value="1"/>
</dbReference>
<feature type="transmembrane region" description="Helical" evidence="6">
    <location>
        <begin position="310"/>
        <end position="328"/>
    </location>
</feature>
<evidence type="ECO:0000313" key="10">
    <source>
        <dbReference type="Proteomes" id="UP000176752"/>
    </source>
</evidence>
<dbReference type="Proteomes" id="UP000176752">
    <property type="component" value="Unassembled WGS sequence"/>
</dbReference>
<dbReference type="GO" id="GO:0005886">
    <property type="term" value="C:plasma membrane"/>
    <property type="evidence" value="ECO:0007669"/>
    <property type="project" value="UniProtKB-SubCell"/>
</dbReference>
<keyword evidence="3 6" id="KW-0812">Transmembrane</keyword>
<organism evidence="9 10">
    <name type="scientific">Candidatus Nealsonbacteria bacterium RBG_13_36_15</name>
    <dbReference type="NCBI Taxonomy" id="1801660"/>
    <lineage>
        <taxon>Bacteria</taxon>
        <taxon>Candidatus Nealsoniibacteriota</taxon>
    </lineage>
</organism>
<feature type="transmembrane region" description="Helical" evidence="6">
    <location>
        <begin position="373"/>
        <end position="392"/>
    </location>
</feature>
<keyword evidence="4 6" id="KW-1133">Transmembrane helix</keyword>
<dbReference type="Pfam" id="PF13567">
    <property type="entry name" value="DUF4131"/>
    <property type="match status" value="1"/>
</dbReference>